<dbReference type="EMBL" id="JAAAMV010000020">
    <property type="protein sequence ID" value="NBD26314.1"/>
    <property type="molecule type" value="Genomic_DNA"/>
</dbReference>
<proteinExistence type="predicted"/>
<evidence type="ECO:0008006" key="3">
    <source>
        <dbReference type="Google" id="ProtNLM"/>
    </source>
</evidence>
<organism evidence="1 2">
    <name type="scientific">Paenibacillus glycinis</name>
    <dbReference type="NCBI Taxonomy" id="2697035"/>
    <lineage>
        <taxon>Bacteria</taxon>
        <taxon>Bacillati</taxon>
        <taxon>Bacillota</taxon>
        <taxon>Bacilli</taxon>
        <taxon>Bacillales</taxon>
        <taxon>Paenibacillaceae</taxon>
        <taxon>Paenibacillus</taxon>
    </lineage>
</organism>
<gene>
    <name evidence="1" type="ORF">GT019_20780</name>
</gene>
<protein>
    <recommendedName>
        <fullName evidence="3">Phytanoyl-CoA dioxygenase</fullName>
    </recommendedName>
</protein>
<comment type="caution">
    <text evidence="1">The sequence shown here is derived from an EMBL/GenBank/DDBJ whole genome shotgun (WGS) entry which is preliminary data.</text>
</comment>
<keyword evidence="2" id="KW-1185">Reference proteome</keyword>
<dbReference type="Proteomes" id="UP000665561">
    <property type="component" value="Unassembled WGS sequence"/>
</dbReference>
<reference evidence="1 2" key="1">
    <citation type="submission" date="2020-01" db="EMBL/GenBank/DDBJ databases">
        <title>Paenibacillus soybeanensis sp. nov. isolated from the nodules of soybean (Glycine max(L.) Merr).</title>
        <authorList>
            <person name="Wang H."/>
        </authorList>
    </citation>
    <scope>NUCLEOTIDE SEQUENCE [LARGE SCALE GENOMIC DNA]</scope>
    <source>
        <strain evidence="1 2">T1</strain>
    </source>
</reference>
<dbReference type="SUPFAM" id="SSF51197">
    <property type="entry name" value="Clavaminate synthase-like"/>
    <property type="match status" value="1"/>
</dbReference>
<accession>A0ABW9XUI1</accession>
<dbReference type="Gene3D" id="2.60.120.620">
    <property type="entry name" value="q2cbj1_9rhob like domain"/>
    <property type="match status" value="1"/>
</dbReference>
<evidence type="ECO:0000313" key="1">
    <source>
        <dbReference type="EMBL" id="NBD26314.1"/>
    </source>
</evidence>
<evidence type="ECO:0000313" key="2">
    <source>
        <dbReference type="Proteomes" id="UP000665561"/>
    </source>
</evidence>
<name>A0ABW9XUI1_9BACL</name>
<sequence length="141" mass="15985">MIPGSHFIGDQFTEILKSRIQAPDMAAQWGVDRTDLPAVPIDIRPGDLLVFNNYLKHAAFNGGNNRRVLLLNFSRHYTEEHMDELHQYVGTFAPYWVEELHGEAVLHDAGPERMRHLRQIQENQGHLPALARAARAAALNV</sequence>